<accession>A0A3A2ZJW4</accession>
<evidence type="ECO:0000313" key="2">
    <source>
        <dbReference type="Proteomes" id="UP000266188"/>
    </source>
</evidence>
<name>A0A3A2ZJW4_9EURO</name>
<sequence>MAPRTRSKHDVVVKPKFLFCCKCFRTSLKRAENSGLGGPLRIDCVMDAESSILCKQCSGRKAICETFPASMLGDCYDFAAILESCKDFWKATDETGNEYWADEIKSAVFRSQIKLAKGLMAVLEAHRRTHGFTETKKEQSKNVRLVILYLTYRYRFANDVQDIPNKYEKFLAIRRSLCIAVPYPGEDGTAQQWNDYHSVGFLRLLPGDVGYIAWASARIAFFESVCNAIEDHYGPDANTDPAEVEEMTEDFHSRLVEWESVYPLAKPKV</sequence>
<dbReference type="OrthoDB" id="4490934at2759"/>
<dbReference type="EMBL" id="MVGC01000930">
    <property type="protein sequence ID" value="RJE17461.1"/>
    <property type="molecule type" value="Genomic_DNA"/>
</dbReference>
<dbReference type="Proteomes" id="UP000266188">
    <property type="component" value="Unassembled WGS sequence"/>
</dbReference>
<comment type="caution">
    <text evidence="1">The sequence shown here is derived from an EMBL/GenBank/DDBJ whole genome shotgun (WGS) entry which is preliminary data.</text>
</comment>
<dbReference type="STRING" id="2070753.A0A3A2ZJW4"/>
<dbReference type="AlphaFoldDB" id="A0A3A2ZJW4"/>
<reference evidence="2" key="1">
    <citation type="submission" date="2017-02" db="EMBL/GenBank/DDBJ databases">
        <authorList>
            <person name="Tafer H."/>
            <person name="Lopandic K."/>
        </authorList>
    </citation>
    <scope>NUCLEOTIDE SEQUENCE [LARGE SCALE GENOMIC DNA]</scope>
    <source>
        <strain evidence="2">CBS 366.77</strain>
    </source>
</reference>
<proteinExistence type="predicted"/>
<gene>
    <name evidence="1" type="ORF">PHISCL_10203</name>
</gene>
<keyword evidence="2" id="KW-1185">Reference proteome</keyword>
<protein>
    <submittedName>
        <fullName evidence="1">Uncharacterized protein</fullName>
    </submittedName>
</protein>
<evidence type="ECO:0000313" key="1">
    <source>
        <dbReference type="EMBL" id="RJE17461.1"/>
    </source>
</evidence>
<organism evidence="1 2">
    <name type="scientific">Aspergillus sclerotialis</name>
    <dbReference type="NCBI Taxonomy" id="2070753"/>
    <lineage>
        <taxon>Eukaryota</taxon>
        <taxon>Fungi</taxon>
        <taxon>Dikarya</taxon>
        <taxon>Ascomycota</taxon>
        <taxon>Pezizomycotina</taxon>
        <taxon>Eurotiomycetes</taxon>
        <taxon>Eurotiomycetidae</taxon>
        <taxon>Eurotiales</taxon>
        <taxon>Aspergillaceae</taxon>
        <taxon>Aspergillus</taxon>
        <taxon>Aspergillus subgen. Polypaecilum</taxon>
    </lineage>
</organism>